<dbReference type="PRINTS" id="PR00081">
    <property type="entry name" value="GDHRDH"/>
</dbReference>
<dbReference type="PRINTS" id="PR00080">
    <property type="entry name" value="SDRFAMILY"/>
</dbReference>
<dbReference type="KEGG" id="mgin:FRZ54_02330"/>
<dbReference type="OrthoDB" id="9810734at2"/>
<dbReference type="PROSITE" id="PS00061">
    <property type="entry name" value="ADH_SHORT"/>
    <property type="match status" value="1"/>
</dbReference>
<evidence type="ECO:0000313" key="4">
    <source>
        <dbReference type="EMBL" id="QEC61468.1"/>
    </source>
</evidence>
<name>A0A5B8URI9_9SPHI</name>
<evidence type="ECO:0000313" key="5">
    <source>
        <dbReference type="Proteomes" id="UP000321479"/>
    </source>
</evidence>
<keyword evidence="5" id="KW-1185">Reference proteome</keyword>
<reference evidence="4 5" key="1">
    <citation type="journal article" date="2017" name="Curr. Microbiol.">
        <title>Mucilaginibacter ginsenosidivorans sp. nov., Isolated from Soil of Ginseng Field.</title>
        <authorList>
            <person name="Kim M.M."/>
            <person name="Siddiqi M.Z."/>
            <person name="Im W.T."/>
        </authorList>
    </citation>
    <scope>NUCLEOTIDE SEQUENCE [LARGE SCALE GENOMIC DNA]</scope>
    <source>
        <strain evidence="4 5">Gsoil 3017</strain>
    </source>
</reference>
<evidence type="ECO:0000256" key="2">
    <source>
        <dbReference type="ARBA" id="ARBA00023002"/>
    </source>
</evidence>
<dbReference type="SUPFAM" id="SSF51735">
    <property type="entry name" value="NAD(P)-binding Rossmann-fold domains"/>
    <property type="match status" value="1"/>
</dbReference>
<organism evidence="4 5">
    <name type="scientific">Mucilaginibacter ginsenosidivorans</name>
    <dbReference type="NCBI Taxonomy" id="398053"/>
    <lineage>
        <taxon>Bacteria</taxon>
        <taxon>Pseudomonadati</taxon>
        <taxon>Bacteroidota</taxon>
        <taxon>Sphingobacteriia</taxon>
        <taxon>Sphingobacteriales</taxon>
        <taxon>Sphingobacteriaceae</taxon>
        <taxon>Mucilaginibacter</taxon>
    </lineage>
</organism>
<keyword evidence="2" id="KW-0560">Oxidoreductase</keyword>
<accession>A0A5B8URI9</accession>
<evidence type="ECO:0000256" key="3">
    <source>
        <dbReference type="RuleBase" id="RU000363"/>
    </source>
</evidence>
<dbReference type="RefSeq" id="WP_147030045.1">
    <property type="nucleotide sequence ID" value="NZ_CP042436.1"/>
</dbReference>
<sequence length="260" mass="29044">MDLSNNTILITGGGSGIGFTLAKKFIQLNNRVIICGRNLEKLKAAKQKYPSIEIIQCDVSDEHSVETLVQEILETHPNLNFLVNNAGIMKMWNIRRETTNIREQKKEILTNFFGTVQLTQSLIPHLLGQKNSAVLNVSSGLAFVPMSAAPIYNATKAAIHSYSISIRQQLQNTAIKIFEVLPAAIETQMATDMEKIIGIENSGPKMSPEKLAELTIKGIKNDTYEIRPGMANMLYHLHRFTPSLAQNMIRKQSEKILLKL</sequence>
<dbReference type="InterPro" id="IPR002347">
    <property type="entry name" value="SDR_fam"/>
</dbReference>
<dbReference type="GO" id="GO:0016020">
    <property type="term" value="C:membrane"/>
    <property type="evidence" value="ECO:0007669"/>
    <property type="project" value="TreeGrafter"/>
</dbReference>
<dbReference type="GO" id="GO:0016491">
    <property type="term" value="F:oxidoreductase activity"/>
    <property type="evidence" value="ECO:0007669"/>
    <property type="project" value="UniProtKB-KW"/>
</dbReference>
<dbReference type="PANTHER" id="PTHR44196">
    <property type="entry name" value="DEHYDROGENASE/REDUCTASE SDR FAMILY MEMBER 7B"/>
    <property type="match status" value="1"/>
</dbReference>
<evidence type="ECO:0000256" key="1">
    <source>
        <dbReference type="ARBA" id="ARBA00006484"/>
    </source>
</evidence>
<dbReference type="Proteomes" id="UP000321479">
    <property type="component" value="Chromosome"/>
</dbReference>
<dbReference type="InterPro" id="IPR036291">
    <property type="entry name" value="NAD(P)-bd_dom_sf"/>
</dbReference>
<dbReference type="Gene3D" id="3.40.50.720">
    <property type="entry name" value="NAD(P)-binding Rossmann-like Domain"/>
    <property type="match status" value="1"/>
</dbReference>
<dbReference type="Pfam" id="PF00106">
    <property type="entry name" value="adh_short"/>
    <property type="match status" value="1"/>
</dbReference>
<gene>
    <name evidence="4" type="ORF">FRZ54_02330</name>
</gene>
<protein>
    <submittedName>
        <fullName evidence="4">SDR family NAD(P)-dependent oxidoreductase</fullName>
    </submittedName>
</protein>
<dbReference type="InterPro" id="IPR020904">
    <property type="entry name" value="Sc_DH/Rdtase_CS"/>
</dbReference>
<dbReference type="PANTHER" id="PTHR44196:SF1">
    <property type="entry name" value="DEHYDROGENASE_REDUCTASE SDR FAMILY MEMBER 7B"/>
    <property type="match status" value="1"/>
</dbReference>
<dbReference type="AlphaFoldDB" id="A0A5B8URI9"/>
<comment type="similarity">
    <text evidence="1 3">Belongs to the short-chain dehydrogenases/reductases (SDR) family.</text>
</comment>
<dbReference type="EMBL" id="CP042436">
    <property type="protein sequence ID" value="QEC61468.1"/>
    <property type="molecule type" value="Genomic_DNA"/>
</dbReference>
<proteinExistence type="inferred from homology"/>